<name>A0A5B7KI15_PORTR</name>
<evidence type="ECO:0000313" key="3">
    <source>
        <dbReference type="Proteomes" id="UP000324222"/>
    </source>
</evidence>
<gene>
    <name evidence="2" type="ORF">E2C01_102308</name>
</gene>
<comment type="caution">
    <text evidence="2">The sequence shown here is derived from an EMBL/GenBank/DDBJ whole genome shotgun (WGS) entry which is preliminary data.</text>
</comment>
<dbReference type="AlphaFoldDB" id="A0A5B7KI15"/>
<feature type="region of interest" description="Disordered" evidence="1">
    <location>
        <begin position="15"/>
        <end position="35"/>
    </location>
</feature>
<evidence type="ECO:0000256" key="1">
    <source>
        <dbReference type="SAM" id="MobiDB-lite"/>
    </source>
</evidence>
<feature type="compositionally biased region" description="Basic and acidic residues" evidence="1">
    <location>
        <begin position="25"/>
        <end position="35"/>
    </location>
</feature>
<organism evidence="2 3">
    <name type="scientific">Portunus trituberculatus</name>
    <name type="common">Swimming crab</name>
    <name type="synonym">Neptunus trituberculatus</name>
    <dbReference type="NCBI Taxonomy" id="210409"/>
    <lineage>
        <taxon>Eukaryota</taxon>
        <taxon>Metazoa</taxon>
        <taxon>Ecdysozoa</taxon>
        <taxon>Arthropoda</taxon>
        <taxon>Crustacea</taxon>
        <taxon>Multicrustacea</taxon>
        <taxon>Malacostraca</taxon>
        <taxon>Eumalacostraca</taxon>
        <taxon>Eucarida</taxon>
        <taxon>Decapoda</taxon>
        <taxon>Pleocyemata</taxon>
        <taxon>Brachyura</taxon>
        <taxon>Eubrachyura</taxon>
        <taxon>Portunoidea</taxon>
        <taxon>Portunidae</taxon>
        <taxon>Portuninae</taxon>
        <taxon>Portunus</taxon>
    </lineage>
</organism>
<proteinExistence type="predicted"/>
<dbReference type="EMBL" id="VSRR010151517">
    <property type="protein sequence ID" value="MPD06494.1"/>
    <property type="molecule type" value="Genomic_DNA"/>
</dbReference>
<dbReference type="Proteomes" id="UP000324222">
    <property type="component" value="Unassembled WGS sequence"/>
</dbReference>
<reference evidence="2 3" key="1">
    <citation type="submission" date="2019-05" db="EMBL/GenBank/DDBJ databases">
        <title>Another draft genome of Portunus trituberculatus and its Hox gene families provides insights of decapod evolution.</title>
        <authorList>
            <person name="Jeong J.-H."/>
            <person name="Song I."/>
            <person name="Kim S."/>
            <person name="Choi T."/>
            <person name="Kim D."/>
            <person name="Ryu S."/>
            <person name="Kim W."/>
        </authorList>
    </citation>
    <scope>NUCLEOTIDE SEQUENCE [LARGE SCALE GENOMIC DNA]</scope>
    <source>
        <tissue evidence="2">Muscle</tissue>
    </source>
</reference>
<evidence type="ECO:0000313" key="2">
    <source>
        <dbReference type="EMBL" id="MPD06494.1"/>
    </source>
</evidence>
<protein>
    <submittedName>
        <fullName evidence="2">Uncharacterized protein</fullName>
    </submittedName>
</protein>
<keyword evidence="3" id="KW-1185">Reference proteome</keyword>
<accession>A0A5B7KI15</accession>
<sequence length="65" mass="6931">MVLIEYAVVNIILGDGSGDAAKGPAKPEPKPSKATDLAIKVKEEEESDLTPSLLRRISNMTFGCD</sequence>